<evidence type="ECO:0000313" key="8">
    <source>
        <dbReference type="EMBL" id="KEZ86079.1"/>
    </source>
</evidence>
<feature type="transmembrane region" description="Helical" evidence="6">
    <location>
        <begin position="54"/>
        <end position="79"/>
    </location>
</feature>
<dbReference type="InterPro" id="IPR052536">
    <property type="entry name" value="ABC-4_Integral_Memb_Prot"/>
</dbReference>
<evidence type="ECO:0000256" key="4">
    <source>
        <dbReference type="ARBA" id="ARBA00022989"/>
    </source>
</evidence>
<evidence type="ECO:0000256" key="5">
    <source>
        <dbReference type="ARBA" id="ARBA00023136"/>
    </source>
</evidence>
<keyword evidence="3 6" id="KW-0812">Transmembrane</keyword>
<keyword evidence="4 6" id="KW-1133">Transmembrane helix</keyword>
<feature type="transmembrane region" description="Helical" evidence="6">
    <location>
        <begin position="17"/>
        <end position="34"/>
    </location>
</feature>
<feature type="transmembrane region" description="Helical" evidence="6">
    <location>
        <begin position="107"/>
        <end position="131"/>
    </location>
</feature>
<name>A0A084JAU5_9CLOT</name>
<comment type="similarity">
    <text evidence="6">Belongs to the ABC-4 integral membrane protein family.</text>
</comment>
<dbReference type="PANTHER" id="PTHR46795:SF3">
    <property type="entry name" value="ABC TRANSPORTER PERMEASE"/>
    <property type="match status" value="1"/>
</dbReference>
<dbReference type="InterPro" id="IPR027022">
    <property type="entry name" value="ABC_permease_BceB-typ"/>
</dbReference>
<evidence type="ECO:0000259" key="7">
    <source>
        <dbReference type="Pfam" id="PF02687"/>
    </source>
</evidence>
<keyword evidence="9" id="KW-1185">Reference proteome</keyword>
<dbReference type="AlphaFoldDB" id="A0A084JAU5"/>
<feature type="transmembrane region" description="Helical" evidence="6">
    <location>
        <begin position="289"/>
        <end position="312"/>
    </location>
</feature>
<gene>
    <name evidence="8" type="ORF">IO99_11115</name>
</gene>
<evidence type="ECO:0000256" key="3">
    <source>
        <dbReference type="ARBA" id="ARBA00022692"/>
    </source>
</evidence>
<comment type="caution">
    <text evidence="8">The sequence shown here is derived from an EMBL/GenBank/DDBJ whole genome shotgun (WGS) entry which is preliminary data.</text>
</comment>
<accession>A0A084JAU5</accession>
<keyword evidence="5 6" id="KW-0472">Membrane</keyword>
<evidence type="ECO:0000256" key="2">
    <source>
        <dbReference type="ARBA" id="ARBA00022475"/>
    </source>
</evidence>
<dbReference type="GO" id="GO:0005886">
    <property type="term" value="C:plasma membrane"/>
    <property type="evidence" value="ECO:0007669"/>
    <property type="project" value="UniProtKB-SubCell"/>
</dbReference>
<dbReference type="Pfam" id="PF02687">
    <property type="entry name" value="FtsX"/>
    <property type="match status" value="1"/>
</dbReference>
<keyword evidence="6" id="KW-0813">Transport</keyword>
<comment type="subcellular location">
    <subcellularLocation>
        <location evidence="1 6">Cell membrane</location>
        <topology evidence="1 6">Multi-pass membrane protein</topology>
    </subcellularLocation>
</comment>
<dbReference type="GO" id="GO:0055085">
    <property type="term" value="P:transmembrane transport"/>
    <property type="evidence" value="ECO:0007669"/>
    <property type="project" value="UniProtKB-UniRule"/>
</dbReference>
<feature type="transmembrane region" description="Helical" evidence="6">
    <location>
        <begin position="538"/>
        <end position="560"/>
    </location>
</feature>
<feature type="transmembrane region" description="Helical" evidence="6">
    <location>
        <begin position="236"/>
        <end position="259"/>
    </location>
</feature>
<feature type="transmembrane region" description="Helical" evidence="6">
    <location>
        <begin position="151"/>
        <end position="175"/>
    </location>
</feature>
<organism evidence="8 9">
    <name type="scientific">Clostridium sulfidigenes</name>
    <dbReference type="NCBI Taxonomy" id="318464"/>
    <lineage>
        <taxon>Bacteria</taxon>
        <taxon>Bacillati</taxon>
        <taxon>Bacillota</taxon>
        <taxon>Clostridia</taxon>
        <taxon>Eubacteriales</taxon>
        <taxon>Clostridiaceae</taxon>
        <taxon>Clostridium</taxon>
    </lineage>
</organism>
<dbReference type="PIRSF" id="PIRSF018968">
    <property type="entry name" value="ABC_permease_BceB"/>
    <property type="match status" value="1"/>
</dbReference>
<dbReference type="InterPro" id="IPR003838">
    <property type="entry name" value="ABC3_permease_C"/>
</dbReference>
<evidence type="ECO:0000256" key="6">
    <source>
        <dbReference type="PIRNR" id="PIRNR018968"/>
    </source>
</evidence>
<dbReference type="STRING" id="318464.IO99_11115"/>
<dbReference type="Proteomes" id="UP000028542">
    <property type="component" value="Unassembled WGS sequence"/>
</dbReference>
<proteinExistence type="inferred from homology"/>
<dbReference type="eggNOG" id="COG0577">
    <property type="taxonomic scope" value="Bacteria"/>
</dbReference>
<protein>
    <submittedName>
        <fullName evidence="8">ABC transporter</fullName>
    </submittedName>
</protein>
<feature type="transmembrane region" description="Helical" evidence="6">
    <location>
        <begin position="203"/>
        <end position="224"/>
    </location>
</feature>
<evidence type="ECO:0000313" key="9">
    <source>
        <dbReference type="Proteomes" id="UP000028542"/>
    </source>
</evidence>
<dbReference type="PANTHER" id="PTHR46795">
    <property type="entry name" value="ABC TRANSPORTER PERMEASE-RELATED-RELATED"/>
    <property type="match status" value="1"/>
</dbReference>
<reference evidence="8 9" key="1">
    <citation type="submission" date="2014-07" db="EMBL/GenBank/DDBJ databases">
        <title>Draft genome of Clostridium sulfidigenes 113A isolated from sediments associated with methane hydrate from Krishna Godavari basin.</title>
        <authorList>
            <person name="Honkalas V.S."/>
            <person name="Dabir A.P."/>
            <person name="Arora P."/>
            <person name="Dhakephalkar P.K."/>
        </authorList>
    </citation>
    <scope>NUCLEOTIDE SEQUENCE [LARGE SCALE GENOMIC DNA]</scope>
    <source>
        <strain evidence="8 9">113A</strain>
    </source>
</reference>
<feature type="transmembrane region" description="Helical" evidence="6">
    <location>
        <begin position="619"/>
        <end position="649"/>
    </location>
</feature>
<sequence length="661" mass="74302">MYFKLAARNLKRSFKDYTIYFLTLVFGVCIFYTFNSIEAQSILMEVSEMHKNMFHLISEIMGVASIFISFILGFLIVYANNYLIKRRKKEFGVYMTLGMENSRLSSLLFIETMMIGVISLALGLILGIFLSQGLSVVTAKLFKVDLTGFRFIFSMDAFIKTILCFGVIYLIILIFNSIIVRKVKLINLLTSAKFNEKMKIKNIWTSVVVFIISVITIGSGYYIVLKNGISSFDKNILIAIALGAVGTFLFFFSLAGFLLKVVQSSKKFYLRNLNMFVLRQINSKINTTFISMTFICLMLFVAICTLSGGLGISTAMNTEIEDLTQFDMSFWDNEGEDIDTVLKKYNVDISKYEDNYVSYKEYDSGVSYRDFLSEKGLEDGNNYYPVFKNLPISVMKVSDFNKIMKMLNREEVKLKVGEYAVFGDISDMIKNLQETVDSGKEITIGDNKLKPYHGNVLEAVTYSSMMKQNICVFLVEDSIVEGLTPTRGYLNLNYSGDGSEIREALDVNIREYNGNDDLNTRYITKEEIKEQSTGLGALASYLAIYMGIIFLITSAAVLALQQLSESADNTERYNLLRKVGVDESMINHSVLTQVAIYFMMPLSLAIVHSIVGLKLASDIVAIFGGASMVDHIVVASVVLVIVYGGYFLATYSGSKKMIKGN</sequence>
<dbReference type="RefSeq" id="WP_035133215.1">
    <property type="nucleotide sequence ID" value="NZ_JPMD01000026.1"/>
</dbReference>
<dbReference type="EMBL" id="JPMD01000026">
    <property type="protein sequence ID" value="KEZ86079.1"/>
    <property type="molecule type" value="Genomic_DNA"/>
</dbReference>
<feature type="transmembrane region" description="Helical" evidence="6">
    <location>
        <begin position="594"/>
        <end position="613"/>
    </location>
</feature>
<feature type="domain" description="ABC3 transporter permease C-terminal" evidence="7">
    <location>
        <begin position="63"/>
        <end position="180"/>
    </location>
</feature>
<keyword evidence="2 6" id="KW-1003">Cell membrane</keyword>
<evidence type="ECO:0000256" key="1">
    <source>
        <dbReference type="ARBA" id="ARBA00004651"/>
    </source>
</evidence>